<evidence type="ECO:0000256" key="1">
    <source>
        <dbReference type="SAM" id="Phobius"/>
    </source>
</evidence>
<dbReference type="InterPro" id="IPR022559">
    <property type="entry name" value="SUP-1-like"/>
</dbReference>
<comment type="caution">
    <text evidence="3">The sequence shown here is derived from an EMBL/GenBank/DDBJ whole genome shotgun (WGS) entry which is preliminary data.</text>
</comment>
<feature type="signal peptide" evidence="2">
    <location>
        <begin position="1"/>
        <end position="22"/>
    </location>
</feature>
<gene>
    <name evidence="4" type="ORF">MENT_LOCUS16176</name>
    <name evidence="3" type="ORF">MENT_LOCUS613</name>
</gene>
<reference evidence="3 5" key="1">
    <citation type="submission" date="2020-08" db="EMBL/GenBank/DDBJ databases">
        <authorList>
            <person name="Koutsovoulos G."/>
            <person name="Danchin GJ E."/>
        </authorList>
    </citation>
    <scope>NUCLEOTIDE SEQUENCE [LARGE SCALE GENOMIC DNA]</scope>
</reference>
<dbReference type="Proteomes" id="UP000580250">
    <property type="component" value="Unassembled WGS sequence"/>
</dbReference>
<keyword evidence="1" id="KW-1133">Transmembrane helix</keyword>
<evidence type="ECO:0000313" key="5">
    <source>
        <dbReference type="Proteomes" id="UP000580250"/>
    </source>
</evidence>
<evidence type="ECO:0000313" key="4">
    <source>
        <dbReference type="EMBL" id="CAD2163739.1"/>
    </source>
</evidence>
<organism evidence="3 5">
    <name type="scientific">Meloidogyne enterolobii</name>
    <name type="common">Root-knot nematode worm</name>
    <name type="synonym">Meloidogyne mayaguensis</name>
    <dbReference type="NCBI Taxonomy" id="390850"/>
    <lineage>
        <taxon>Eukaryota</taxon>
        <taxon>Metazoa</taxon>
        <taxon>Ecdysozoa</taxon>
        <taxon>Nematoda</taxon>
        <taxon>Chromadorea</taxon>
        <taxon>Rhabditida</taxon>
        <taxon>Tylenchina</taxon>
        <taxon>Tylenchomorpha</taxon>
        <taxon>Tylenchoidea</taxon>
        <taxon>Meloidogynidae</taxon>
        <taxon>Meloidogyninae</taxon>
        <taxon>Meloidogyne</taxon>
    </lineage>
</organism>
<dbReference type="AlphaFoldDB" id="A0A6V7TIP5"/>
<keyword evidence="2" id="KW-0732">Signal</keyword>
<accession>A0A6V7TIP5</accession>
<evidence type="ECO:0000313" key="3">
    <source>
        <dbReference type="EMBL" id="CAD2123804.1"/>
    </source>
</evidence>
<dbReference type="EMBL" id="CAJEWN010000099">
    <property type="protein sequence ID" value="CAD2163739.1"/>
    <property type="molecule type" value="Genomic_DNA"/>
</dbReference>
<feature type="chain" id="PRO_5035586523" evidence="2">
    <location>
        <begin position="23"/>
        <end position="95"/>
    </location>
</feature>
<feature type="transmembrane region" description="Helical" evidence="1">
    <location>
        <begin position="68"/>
        <end position="89"/>
    </location>
</feature>
<protein>
    <submittedName>
        <fullName evidence="3">Uncharacterized protein</fullName>
    </submittedName>
</protein>
<dbReference type="PANTHER" id="PTHR34149:SF2">
    <property type="entry name" value="PROTEIN CBG11905"/>
    <property type="match status" value="1"/>
</dbReference>
<dbReference type="OrthoDB" id="5874082at2759"/>
<keyword evidence="1" id="KW-0472">Membrane</keyword>
<sequence>MPYTSLPLVVLLIPFLWSLSFAIDKDDFSPKSGSKVCVGKICDDSSVFHYYDCCGQLLTDCCFKLQTWVIIVIAIVLICTLVSIVLSLIRCVCKC</sequence>
<keyword evidence="1" id="KW-0812">Transmembrane</keyword>
<dbReference type="EMBL" id="CAJEWN010000002">
    <property type="protein sequence ID" value="CAD2123804.1"/>
    <property type="molecule type" value="Genomic_DNA"/>
</dbReference>
<evidence type="ECO:0000256" key="2">
    <source>
        <dbReference type="SAM" id="SignalP"/>
    </source>
</evidence>
<proteinExistence type="predicted"/>
<name>A0A6V7TIP5_MELEN</name>
<dbReference type="PANTHER" id="PTHR34149">
    <property type="entry name" value="PROTEIN CBG11905-RELATED"/>
    <property type="match status" value="1"/>
</dbReference>
<dbReference type="Pfam" id="PF10853">
    <property type="entry name" value="DUF2650"/>
    <property type="match status" value="1"/>
</dbReference>